<sequence length="347" mass="37976">MVTEGIVLGHKISHVGLEVGPAKIDVVSKLPPPSDLKPLRSFYGHVGFYCRFIKGFSQLTKHLCNLLGANQPYNFDEKCHQAFQTLKDVMALVPILITPYWSQPFQLMCDKYDVAVGTILDQKLVVRLCHPSVAITISVASRRSSTAMKVCRSLSSANALLHSQSIVAIFFVLSSPSTDRQLVQIQVEQTSATPSRPSRVCPPPPPSPPPSCFLSQLRRPANHPHRSRFTSRPPPSPICSCQRLCRESPLVYCDQGSSPAVVSKHAPPRKASLSSSSICLLRQWTVSRRKSESTRLQPPLAARVACACASRASSHLSRAFIRAAPSPKPCAHLSRAACQFLPSTRAI</sequence>
<dbReference type="AlphaFoldDB" id="A0A5A7V933"/>
<proteinExistence type="predicted"/>
<evidence type="ECO:0000313" key="4">
    <source>
        <dbReference type="Proteomes" id="UP000321393"/>
    </source>
</evidence>
<dbReference type="PANTHER" id="PTHR33064">
    <property type="entry name" value="POL PROTEIN"/>
    <property type="match status" value="1"/>
</dbReference>
<dbReference type="EMBL" id="SSTD01002097">
    <property type="protein sequence ID" value="TYK28612.1"/>
    <property type="molecule type" value="Genomic_DNA"/>
</dbReference>
<dbReference type="STRING" id="1194695.A0A5A7V933"/>
<evidence type="ECO:0000313" key="5">
    <source>
        <dbReference type="Proteomes" id="UP000321947"/>
    </source>
</evidence>
<dbReference type="Proteomes" id="UP000321947">
    <property type="component" value="Unassembled WGS sequence"/>
</dbReference>
<gene>
    <name evidence="3" type="ORF">E5676_scaffold2030G00300</name>
    <name evidence="2" type="ORF">E6C27_scaffold548G00410</name>
</gene>
<reference evidence="4 5" key="1">
    <citation type="submission" date="2019-08" db="EMBL/GenBank/DDBJ databases">
        <title>Draft genome sequences of two oriental melons (Cucumis melo L. var makuwa).</title>
        <authorList>
            <person name="Kwon S.-Y."/>
        </authorList>
    </citation>
    <scope>NUCLEOTIDE SEQUENCE [LARGE SCALE GENOMIC DNA]</scope>
    <source>
        <strain evidence="5">cv. Chang Bougi</strain>
        <strain evidence="4">cv. SW 3</strain>
        <tissue evidence="2">Leaf</tissue>
    </source>
</reference>
<accession>A0A5A7V933</accession>
<evidence type="ECO:0000313" key="2">
    <source>
        <dbReference type="EMBL" id="KAA0064128.1"/>
    </source>
</evidence>
<dbReference type="Gene3D" id="3.30.70.270">
    <property type="match status" value="1"/>
</dbReference>
<dbReference type="Proteomes" id="UP000321393">
    <property type="component" value="Unassembled WGS sequence"/>
</dbReference>
<evidence type="ECO:0000313" key="3">
    <source>
        <dbReference type="EMBL" id="TYK28612.1"/>
    </source>
</evidence>
<dbReference type="InterPro" id="IPR043128">
    <property type="entry name" value="Rev_trsase/Diguanyl_cyclase"/>
</dbReference>
<name>A0A5A7V933_CUCMM</name>
<dbReference type="FunFam" id="3.30.70.270:FF:000020">
    <property type="entry name" value="Transposon Tf2-6 polyprotein-like Protein"/>
    <property type="match status" value="1"/>
</dbReference>
<dbReference type="InterPro" id="IPR043502">
    <property type="entry name" value="DNA/RNA_pol_sf"/>
</dbReference>
<dbReference type="EMBL" id="SSTE01001908">
    <property type="protein sequence ID" value="KAA0064128.1"/>
    <property type="molecule type" value="Genomic_DNA"/>
</dbReference>
<feature type="compositionally biased region" description="Pro residues" evidence="1">
    <location>
        <begin position="200"/>
        <end position="211"/>
    </location>
</feature>
<protein>
    <submittedName>
        <fullName evidence="2 3">Mitochondrial protein</fullName>
    </submittedName>
</protein>
<dbReference type="InterPro" id="IPR051320">
    <property type="entry name" value="Viral_Replic_Matur_Polypro"/>
</dbReference>
<dbReference type="PANTHER" id="PTHR33064:SF39">
    <property type="match status" value="1"/>
</dbReference>
<evidence type="ECO:0000256" key="1">
    <source>
        <dbReference type="SAM" id="MobiDB-lite"/>
    </source>
</evidence>
<feature type="region of interest" description="Disordered" evidence="1">
    <location>
        <begin position="189"/>
        <end position="217"/>
    </location>
</feature>
<dbReference type="SUPFAM" id="SSF56672">
    <property type="entry name" value="DNA/RNA polymerases"/>
    <property type="match status" value="1"/>
</dbReference>
<dbReference type="OrthoDB" id="2020560at2759"/>
<comment type="caution">
    <text evidence="2">The sequence shown here is derived from an EMBL/GenBank/DDBJ whole genome shotgun (WGS) entry which is preliminary data.</text>
</comment>
<organism evidence="2 4">
    <name type="scientific">Cucumis melo var. makuwa</name>
    <name type="common">Oriental melon</name>
    <dbReference type="NCBI Taxonomy" id="1194695"/>
    <lineage>
        <taxon>Eukaryota</taxon>
        <taxon>Viridiplantae</taxon>
        <taxon>Streptophyta</taxon>
        <taxon>Embryophyta</taxon>
        <taxon>Tracheophyta</taxon>
        <taxon>Spermatophyta</taxon>
        <taxon>Magnoliopsida</taxon>
        <taxon>eudicotyledons</taxon>
        <taxon>Gunneridae</taxon>
        <taxon>Pentapetalae</taxon>
        <taxon>rosids</taxon>
        <taxon>fabids</taxon>
        <taxon>Cucurbitales</taxon>
        <taxon>Cucurbitaceae</taxon>
        <taxon>Benincaseae</taxon>
        <taxon>Cucumis</taxon>
    </lineage>
</organism>